<dbReference type="KEGG" id="aall:I6G90_04275"/>
<name>A0A0T6V1Z8_9GAMM</name>
<proteinExistence type="predicted"/>
<dbReference type="Proteomes" id="UP001302667">
    <property type="component" value="Chromosome"/>
</dbReference>
<evidence type="ECO:0000313" key="1">
    <source>
        <dbReference type="EMBL" id="QPR55659.1"/>
    </source>
</evidence>
<dbReference type="EMBL" id="CP065745">
    <property type="protein sequence ID" value="QPR55659.1"/>
    <property type="molecule type" value="Genomic_DNA"/>
</dbReference>
<evidence type="ECO:0000313" key="5">
    <source>
        <dbReference type="Proteomes" id="UP001302667"/>
    </source>
</evidence>
<dbReference type="GeneID" id="60784795"/>
<organism evidence="1 4">
    <name type="scientific">Aeromonas allosaccharophila</name>
    <dbReference type="NCBI Taxonomy" id="656"/>
    <lineage>
        <taxon>Bacteria</taxon>
        <taxon>Pseudomonadati</taxon>
        <taxon>Pseudomonadota</taxon>
        <taxon>Gammaproteobacteria</taxon>
        <taxon>Aeromonadales</taxon>
        <taxon>Aeromonadaceae</taxon>
        <taxon>Aeromonas</taxon>
    </lineage>
</organism>
<evidence type="ECO:0000313" key="3">
    <source>
        <dbReference type="EMBL" id="WOE64684.1"/>
    </source>
</evidence>
<sequence length="62" mass="7040">MSMLPSWITPAIQANIITAQQAERLLSSLYRPLAEQGEELPADIADISLKLYCFRQQGRVRH</sequence>
<dbReference type="AlphaFoldDB" id="A0A0T6V1Z8"/>
<gene>
    <name evidence="1" type="ORF">I6G90_04275</name>
    <name evidence="2" type="ORF">PYU98_10870</name>
    <name evidence="3" type="ORF">RY972_11300</name>
</gene>
<reference evidence="1 4" key="1">
    <citation type="submission" date="2020-12" db="EMBL/GenBank/DDBJ databases">
        <title>FDA dAtabase for Regulatory Grade micrObial Sequences (FDA-ARGOS): Supporting development and validation of Infectious Disease Dx tests.</title>
        <authorList>
            <person name="Sproer C."/>
            <person name="Gronow S."/>
            <person name="Severitt S."/>
            <person name="Schroder I."/>
            <person name="Tallon L."/>
            <person name="Sadzewicz L."/>
            <person name="Zhao X."/>
            <person name="Boylan J."/>
            <person name="Ott S."/>
            <person name="Bowen H."/>
            <person name="Vavikolanu K."/>
            <person name="Mehta A."/>
            <person name="Aluvathingal J."/>
            <person name="Nadendla S."/>
            <person name="Lowell S."/>
            <person name="Myers T."/>
            <person name="Yan Y."/>
            <person name="Sichtig H."/>
        </authorList>
    </citation>
    <scope>NUCLEOTIDE SEQUENCE [LARGE SCALE GENOMIC DNA]</scope>
    <source>
        <strain evidence="1 4">FDAARGOS_933</strain>
    </source>
</reference>
<dbReference type="EMBL" id="CP136584">
    <property type="protein sequence ID" value="WOE64684.1"/>
    <property type="molecule type" value="Genomic_DNA"/>
</dbReference>
<reference evidence="3 5" key="3">
    <citation type="submission" date="2023-10" db="EMBL/GenBank/DDBJ databases">
        <title>Genome analysis of psychrotrophic aerobic bacterium Aeromonas allosaccharophila BIM B-1809 isolated from infected fish.</title>
        <authorList>
            <person name="Leanovich S.I."/>
            <person name="Sidarenka A.V."/>
            <person name="Akhremchuk A.E."/>
            <person name="Sikolenko M.A."/>
            <person name="Valentovich L.N."/>
        </authorList>
    </citation>
    <scope>NUCLEOTIDE SEQUENCE [LARGE SCALE GENOMIC DNA]</scope>
    <source>
        <strain evidence="3 5">BIM B-1809</strain>
    </source>
</reference>
<dbReference type="Proteomes" id="UP001213721">
    <property type="component" value="Chromosome"/>
</dbReference>
<dbReference type="EMBL" id="CP118988">
    <property type="protein sequence ID" value="WED78669.1"/>
    <property type="molecule type" value="Genomic_DNA"/>
</dbReference>
<keyword evidence="5" id="KW-1185">Reference proteome</keyword>
<dbReference type="Proteomes" id="UP000595101">
    <property type="component" value="Chromosome"/>
</dbReference>
<dbReference type="RefSeq" id="WP_040069812.1">
    <property type="nucleotide sequence ID" value="NZ_CAWMDO010000100.1"/>
</dbReference>
<protein>
    <submittedName>
        <fullName evidence="1">Uncharacterized protein</fullName>
    </submittedName>
</protein>
<accession>A0A0T6V1Z8</accession>
<evidence type="ECO:0000313" key="2">
    <source>
        <dbReference type="EMBL" id="WED78669.1"/>
    </source>
</evidence>
<reference evidence="2" key="2">
    <citation type="submission" date="2023-02" db="EMBL/GenBank/DDBJ databases">
        <title>The sequence of Aeromonas allosaccharophila K520.</title>
        <authorList>
            <person name="Luo X."/>
        </authorList>
    </citation>
    <scope>NUCLEOTIDE SEQUENCE</scope>
    <source>
        <strain evidence="2">K520</strain>
    </source>
</reference>
<evidence type="ECO:0000313" key="4">
    <source>
        <dbReference type="Proteomes" id="UP000595101"/>
    </source>
</evidence>